<keyword evidence="3" id="KW-1185">Reference proteome</keyword>
<comment type="caution">
    <text evidence="2">The sequence shown here is derived from an EMBL/GenBank/DDBJ whole genome shotgun (WGS) entry which is preliminary data.</text>
</comment>
<dbReference type="GO" id="GO:0016746">
    <property type="term" value="F:acyltransferase activity"/>
    <property type="evidence" value="ECO:0007669"/>
    <property type="project" value="UniProtKB-KW"/>
</dbReference>
<keyword evidence="2" id="KW-0808">Transferase</keyword>
<dbReference type="Gene3D" id="3.40.630.30">
    <property type="match status" value="1"/>
</dbReference>
<proteinExistence type="predicted"/>
<organism evidence="2 3">
    <name type="scientific">Chungangia koreensis</name>
    <dbReference type="NCBI Taxonomy" id="752657"/>
    <lineage>
        <taxon>Bacteria</taxon>
        <taxon>Bacillati</taxon>
        <taxon>Bacillota</taxon>
        <taxon>Bacilli</taxon>
        <taxon>Lactobacillales</taxon>
        <taxon>Chungangia</taxon>
    </lineage>
</organism>
<dbReference type="PROSITE" id="PS51186">
    <property type="entry name" value="GNAT"/>
    <property type="match status" value="1"/>
</dbReference>
<sequence length="150" mass="17708">MLVVDLRDRMDLFEEAVKVFWDEWGSETNYNTYYDAMFHACKTDGVIPRFYIVLEQDQIIGTYALLMNDFISRQDLYPWFACLYVHPDYRSKHIGSQLLKHAQEEVRKKGFDSLYLATDLDDYYEKYGWSYLADGYGVTGAAIKIYKKTV</sequence>
<evidence type="ECO:0000313" key="3">
    <source>
        <dbReference type="Proteomes" id="UP001595817"/>
    </source>
</evidence>
<feature type="domain" description="N-acetyltransferase" evidence="1">
    <location>
        <begin position="1"/>
        <end position="149"/>
    </location>
</feature>
<name>A0ABV8X5Q1_9LACT</name>
<keyword evidence="2" id="KW-0012">Acyltransferase</keyword>
<dbReference type="SUPFAM" id="SSF55729">
    <property type="entry name" value="Acyl-CoA N-acyltransferases (Nat)"/>
    <property type="match status" value="1"/>
</dbReference>
<accession>A0ABV8X5Q1</accession>
<dbReference type="InterPro" id="IPR000182">
    <property type="entry name" value="GNAT_dom"/>
</dbReference>
<dbReference type="CDD" id="cd04301">
    <property type="entry name" value="NAT_SF"/>
    <property type="match status" value="1"/>
</dbReference>
<reference evidence="3" key="1">
    <citation type="journal article" date="2019" name="Int. J. Syst. Evol. Microbiol.">
        <title>The Global Catalogue of Microorganisms (GCM) 10K type strain sequencing project: providing services to taxonomists for standard genome sequencing and annotation.</title>
        <authorList>
            <consortium name="The Broad Institute Genomics Platform"/>
            <consortium name="The Broad Institute Genome Sequencing Center for Infectious Disease"/>
            <person name="Wu L."/>
            <person name="Ma J."/>
        </authorList>
    </citation>
    <scope>NUCLEOTIDE SEQUENCE [LARGE SCALE GENOMIC DNA]</scope>
    <source>
        <strain evidence="3">CCUG 59778</strain>
    </source>
</reference>
<dbReference type="Proteomes" id="UP001595817">
    <property type="component" value="Unassembled WGS sequence"/>
</dbReference>
<protein>
    <submittedName>
        <fullName evidence="2">GNAT family N-acetyltransferase</fullName>
        <ecNumber evidence="2">2.3.-.-</ecNumber>
    </submittedName>
</protein>
<dbReference type="Pfam" id="PF00583">
    <property type="entry name" value="Acetyltransf_1"/>
    <property type="match status" value="1"/>
</dbReference>
<dbReference type="InterPro" id="IPR016181">
    <property type="entry name" value="Acyl_CoA_acyltransferase"/>
</dbReference>
<evidence type="ECO:0000259" key="1">
    <source>
        <dbReference type="PROSITE" id="PS51186"/>
    </source>
</evidence>
<dbReference type="RefSeq" id="WP_378154351.1">
    <property type="nucleotide sequence ID" value="NZ_JBHSEC010000014.1"/>
</dbReference>
<evidence type="ECO:0000313" key="2">
    <source>
        <dbReference type="EMBL" id="MFC4410474.1"/>
    </source>
</evidence>
<gene>
    <name evidence="2" type="ORF">ACFOZY_08560</name>
</gene>
<dbReference type="EMBL" id="JBHSEC010000014">
    <property type="protein sequence ID" value="MFC4410474.1"/>
    <property type="molecule type" value="Genomic_DNA"/>
</dbReference>
<dbReference type="EC" id="2.3.-.-" evidence="2"/>